<feature type="domain" description="HTH cro/C1-type" evidence="1">
    <location>
        <begin position="18"/>
        <end position="73"/>
    </location>
</feature>
<dbReference type="Proteomes" id="UP000584931">
    <property type="component" value="Unassembled WGS sequence"/>
</dbReference>
<dbReference type="GO" id="GO:0003677">
    <property type="term" value="F:DNA binding"/>
    <property type="evidence" value="ECO:0007669"/>
    <property type="project" value="InterPro"/>
</dbReference>
<organism evidence="2 3">
    <name type="scientific">Nocardiopsis sinuspersici</name>
    <dbReference type="NCBI Taxonomy" id="501010"/>
    <lineage>
        <taxon>Bacteria</taxon>
        <taxon>Bacillati</taxon>
        <taxon>Actinomycetota</taxon>
        <taxon>Actinomycetes</taxon>
        <taxon>Streptosporangiales</taxon>
        <taxon>Nocardiopsidaceae</taxon>
        <taxon>Nocardiopsis</taxon>
    </lineage>
</organism>
<reference evidence="2 3" key="1">
    <citation type="submission" date="2020-07" db="EMBL/GenBank/DDBJ databases">
        <title>Sequencing the genomes of 1000 actinobacteria strains.</title>
        <authorList>
            <person name="Klenk H.-P."/>
        </authorList>
    </citation>
    <scope>NUCLEOTIDE SEQUENCE [LARGE SCALE GENOMIC DNA]</scope>
    <source>
        <strain evidence="2 3">DSM 45278</strain>
    </source>
</reference>
<dbReference type="SUPFAM" id="SSF47413">
    <property type="entry name" value="lambda repressor-like DNA-binding domains"/>
    <property type="match status" value="1"/>
</dbReference>
<sequence>MQSPISPTVRRRRLARELRRLREAHSLKLAAAAKESGVPLSTISSIENATARRIRARDIDALADLYRASGEEREALHELTRESKESGWWSSYKDVFGDNALPDFEAEASLIRRFEGLTIPGLLQTPEYSAAVMRAGRVIEESDVERRVQARMERKNIFNRIKPPHMVTVIDEGALRRVIGGPGVMQEQLIHLKNMALRHHIDIQVLPYTAGAHLALAGPFTILEFPAPKDYPIVYVETAVDGLYLDQPEELERYTLAFGNVQSVALPTSLSFQLIDDVLRSLEDMA</sequence>
<dbReference type="InterPro" id="IPR010982">
    <property type="entry name" value="Lambda_DNA-bd_dom_sf"/>
</dbReference>
<dbReference type="Gene3D" id="1.10.260.40">
    <property type="entry name" value="lambda repressor-like DNA-binding domains"/>
    <property type="match status" value="1"/>
</dbReference>
<dbReference type="SMART" id="SM00530">
    <property type="entry name" value="HTH_XRE"/>
    <property type="match status" value="1"/>
</dbReference>
<dbReference type="Pfam" id="PF13560">
    <property type="entry name" value="HTH_31"/>
    <property type="match status" value="1"/>
</dbReference>
<dbReference type="Pfam" id="PF19054">
    <property type="entry name" value="DUF5753"/>
    <property type="match status" value="1"/>
</dbReference>
<dbReference type="CDD" id="cd00093">
    <property type="entry name" value="HTH_XRE"/>
    <property type="match status" value="1"/>
</dbReference>
<dbReference type="AlphaFoldDB" id="A0A7Z0BJ66"/>
<evidence type="ECO:0000259" key="1">
    <source>
        <dbReference type="PROSITE" id="PS50943"/>
    </source>
</evidence>
<dbReference type="InterPro" id="IPR043917">
    <property type="entry name" value="DUF5753"/>
</dbReference>
<dbReference type="RefSeq" id="WP_179809112.1">
    <property type="nucleotide sequence ID" value="NZ_JACCHL010000001.1"/>
</dbReference>
<dbReference type="InterPro" id="IPR001387">
    <property type="entry name" value="Cro/C1-type_HTH"/>
</dbReference>
<evidence type="ECO:0000313" key="3">
    <source>
        <dbReference type="Proteomes" id="UP000584931"/>
    </source>
</evidence>
<dbReference type="PROSITE" id="PS50943">
    <property type="entry name" value="HTH_CROC1"/>
    <property type="match status" value="1"/>
</dbReference>
<dbReference type="EMBL" id="JACCHL010000001">
    <property type="protein sequence ID" value="NYH51064.1"/>
    <property type="molecule type" value="Genomic_DNA"/>
</dbReference>
<proteinExistence type="predicted"/>
<name>A0A7Z0BJ66_9ACTN</name>
<comment type="caution">
    <text evidence="2">The sequence shown here is derived from an EMBL/GenBank/DDBJ whole genome shotgun (WGS) entry which is preliminary data.</text>
</comment>
<gene>
    <name evidence="2" type="ORF">HNR06_000653</name>
</gene>
<protein>
    <submittedName>
        <fullName evidence="2">Transcriptional regulator with XRE-family HTH domain</fullName>
    </submittedName>
</protein>
<accession>A0A7Z0BJ66</accession>
<evidence type="ECO:0000313" key="2">
    <source>
        <dbReference type="EMBL" id="NYH51064.1"/>
    </source>
</evidence>